<sequence>MTERQYQQQIVWGSWGLFAILTILVKYHFAALTRLDRLMRDWLTAHMVGSQWEWDTLNQGLYGLLPVAMGGLVIYWWQQDHQWAMYGLIGLVLATPLQLGVKFLVAQVPPTAESVIWGNENPVVSTLFFYWTWLACLMVADVWRRKTKHQQGIVIGIISLTSLLIVIAQVLGNTASLSAIARSFFLSGGCWLESLVIFETFCGGKTAELKG</sequence>
<evidence type="ECO:0000313" key="3">
    <source>
        <dbReference type="Proteomes" id="UP000051580"/>
    </source>
</evidence>
<accession>A0A0R1UV47</accession>
<reference evidence="2 3" key="1">
    <citation type="journal article" date="2015" name="Genome Announc.">
        <title>Expanding the biotechnology potential of lactobacilli through comparative genomics of 213 strains and associated genera.</title>
        <authorList>
            <person name="Sun Z."/>
            <person name="Harris H.M."/>
            <person name="McCann A."/>
            <person name="Guo C."/>
            <person name="Argimon S."/>
            <person name="Zhang W."/>
            <person name="Yang X."/>
            <person name="Jeffery I.B."/>
            <person name="Cooney J.C."/>
            <person name="Kagawa T.F."/>
            <person name="Liu W."/>
            <person name="Song Y."/>
            <person name="Salvetti E."/>
            <person name="Wrobel A."/>
            <person name="Rasinkangas P."/>
            <person name="Parkhill J."/>
            <person name="Rea M.C."/>
            <person name="O'Sullivan O."/>
            <person name="Ritari J."/>
            <person name="Douillard F.P."/>
            <person name="Paul Ross R."/>
            <person name="Yang R."/>
            <person name="Briner A.E."/>
            <person name="Felis G.E."/>
            <person name="de Vos W.M."/>
            <person name="Barrangou R."/>
            <person name="Klaenhammer T.R."/>
            <person name="Caufield P.W."/>
            <person name="Cui Y."/>
            <person name="Zhang H."/>
            <person name="O'Toole P.W."/>
        </authorList>
    </citation>
    <scope>NUCLEOTIDE SEQUENCE [LARGE SCALE GENOMIC DNA]</scope>
    <source>
        <strain evidence="2 3">DSM 16381</strain>
    </source>
</reference>
<gene>
    <name evidence="2" type="ORF">FD28_GL002309</name>
</gene>
<dbReference type="EMBL" id="AZFS01000046">
    <property type="protein sequence ID" value="KRL95347.1"/>
    <property type="molecule type" value="Genomic_DNA"/>
</dbReference>
<evidence type="ECO:0000256" key="1">
    <source>
        <dbReference type="SAM" id="Phobius"/>
    </source>
</evidence>
<feature type="transmembrane region" description="Helical" evidence="1">
    <location>
        <begin position="60"/>
        <end position="77"/>
    </location>
</feature>
<name>A0A0R1UV47_9LACO</name>
<feature type="transmembrane region" description="Helical" evidence="1">
    <location>
        <begin position="12"/>
        <end position="30"/>
    </location>
</feature>
<evidence type="ECO:0000313" key="2">
    <source>
        <dbReference type="EMBL" id="KRL95347.1"/>
    </source>
</evidence>
<proteinExistence type="predicted"/>
<keyword evidence="3" id="KW-1185">Reference proteome</keyword>
<comment type="caution">
    <text evidence="2">The sequence shown here is derived from an EMBL/GenBank/DDBJ whole genome shotgun (WGS) entry which is preliminary data.</text>
</comment>
<feature type="transmembrane region" description="Helical" evidence="1">
    <location>
        <begin position="84"/>
        <end position="103"/>
    </location>
</feature>
<keyword evidence="1" id="KW-0472">Membrane</keyword>
<dbReference type="PATRIC" id="fig|1423753.3.peg.2427"/>
<feature type="transmembrane region" description="Helical" evidence="1">
    <location>
        <begin position="152"/>
        <end position="172"/>
    </location>
</feature>
<dbReference type="Proteomes" id="UP000051580">
    <property type="component" value="Unassembled WGS sequence"/>
</dbReference>
<organism evidence="2 3">
    <name type="scientific">Levilactobacillus hammesii DSM 16381</name>
    <dbReference type="NCBI Taxonomy" id="1423753"/>
    <lineage>
        <taxon>Bacteria</taxon>
        <taxon>Bacillati</taxon>
        <taxon>Bacillota</taxon>
        <taxon>Bacilli</taxon>
        <taxon>Lactobacillales</taxon>
        <taxon>Lactobacillaceae</taxon>
        <taxon>Levilactobacillus</taxon>
    </lineage>
</organism>
<keyword evidence="1" id="KW-1133">Transmembrane helix</keyword>
<keyword evidence="1" id="KW-0812">Transmembrane</keyword>
<dbReference type="STRING" id="1423753.FD28_GL002309"/>
<dbReference type="AlphaFoldDB" id="A0A0R1UV47"/>
<protein>
    <submittedName>
        <fullName evidence="2">Uncharacterized protein</fullName>
    </submittedName>
</protein>
<feature type="transmembrane region" description="Helical" evidence="1">
    <location>
        <begin position="123"/>
        <end position="140"/>
    </location>
</feature>
<dbReference type="RefSeq" id="WP_057732936.1">
    <property type="nucleotide sequence ID" value="NZ_AZFS01000046.1"/>
</dbReference>